<evidence type="ECO:0000313" key="3">
    <source>
        <dbReference type="Proteomes" id="UP000002033"/>
    </source>
</evidence>
<reference evidence="3" key="1">
    <citation type="journal article" date="2011" name="J. Bacteriol.">
        <title>Genome sequences of eight morphologically diverse alphaproteobacteria.</title>
        <authorList>
            <consortium name="US DOE Joint Genome Institute"/>
            <person name="Brown P.J."/>
            <person name="Kysela D.T."/>
            <person name="Buechlein A."/>
            <person name="Hemmerich C."/>
            <person name="Brun Y.V."/>
        </authorList>
    </citation>
    <scope>NUCLEOTIDE SEQUENCE [LARGE SCALE GENOMIC DNA]</scope>
    <source>
        <strain evidence="3">ATCC 51888 / DSM 1869 / NCIB 11706 / TK 0415</strain>
    </source>
</reference>
<accession>D8JUY4</accession>
<protein>
    <submittedName>
        <fullName evidence="2">Uncharacterized protein</fullName>
    </submittedName>
</protein>
<sequence length="99" mass="10806" precursor="true">MSKDFYCNVMPSLMRQRFARLMHVALAAAALALASPAFADQGCEDMRQLCKDATANADKCAKAGKSEAPPNCKPLIDVREASCTQAEIICKPETNEQQR</sequence>
<dbReference type="RefSeq" id="WP_013215015.1">
    <property type="nucleotide sequence ID" value="NC_014313.1"/>
</dbReference>
<dbReference type="EMBL" id="CP002083">
    <property type="protein sequence ID" value="ADJ22800.1"/>
    <property type="molecule type" value="Genomic_DNA"/>
</dbReference>
<keyword evidence="1" id="KW-0732">Signal</keyword>
<name>D8JUY4_HYPDA</name>
<dbReference type="HOGENOM" id="CLU_181441_0_0_5"/>
<feature type="signal peptide" evidence="1">
    <location>
        <begin position="1"/>
        <end position="39"/>
    </location>
</feature>
<dbReference type="Proteomes" id="UP000002033">
    <property type="component" value="Chromosome"/>
</dbReference>
<organism evidence="2 3">
    <name type="scientific">Hyphomicrobium denitrificans (strain ATCC 51888 / DSM 1869 / NCIMB 11706 / TK 0415)</name>
    <dbReference type="NCBI Taxonomy" id="582899"/>
    <lineage>
        <taxon>Bacteria</taxon>
        <taxon>Pseudomonadati</taxon>
        <taxon>Pseudomonadota</taxon>
        <taxon>Alphaproteobacteria</taxon>
        <taxon>Hyphomicrobiales</taxon>
        <taxon>Hyphomicrobiaceae</taxon>
        <taxon>Hyphomicrobium</taxon>
    </lineage>
</organism>
<evidence type="ECO:0000256" key="1">
    <source>
        <dbReference type="SAM" id="SignalP"/>
    </source>
</evidence>
<gene>
    <name evidence="2" type="ordered locus">Hden_0986</name>
</gene>
<keyword evidence="3" id="KW-1185">Reference proteome</keyword>
<dbReference type="AlphaFoldDB" id="D8JUY4"/>
<evidence type="ECO:0000313" key="2">
    <source>
        <dbReference type="EMBL" id="ADJ22800.1"/>
    </source>
</evidence>
<feature type="chain" id="PRO_5003116206" evidence="1">
    <location>
        <begin position="40"/>
        <end position="99"/>
    </location>
</feature>
<dbReference type="KEGG" id="hdn:Hden_0986"/>
<proteinExistence type="predicted"/>